<dbReference type="GO" id="GO:0071949">
    <property type="term" value="F:FAD binding"/>
    <property type="evidence" value="ECO:0007669"/>
    <property type="project" value="InterPro"/>
</dbReference>
<feature type="region of interest" description="Disordered" evidence="6">
    <location>
        <begin position="373"/>
        <end position="394"/>
    </location>
</feature>
<gene>
    <name evidence="8" type="ORF">BJY24_005670</name>
</gene>
<evidence type="ECO:0000256" key="2">
    <source>
        <dbReference type="ARBA" id="ARBA00022630"/>
    </source>
</evidence>
<evidence type="ECO:0000313" key="8">
    <source>
        <dbReference type="EMBL" id="MBB5916758.1"/>
    </source>
</evidence>
<evidence type="ECO:0000256" key="5">
    <source>
        <dbReference type="ARBA" id="ARBA00023033"/>
    </source>
</evidence>
<feature type="region of interest" description="Disordered" evidence="6">
    <location>
        <begin position="327"/>
        <end position="349"/>
    </location>
</feature>
<dbReference type="SUPFAM" id="SSF51905">
    <property type="entry name" value="FAD/NAD(P)-binding domain"/>
    <property type="match status" value="1"/>
</dbReference>
<dbReference type="InterPro" id="IPR050493">
    <property type="entry name" value="FAD-dep_Monooxygenase_BioMet"/>
</dbReference>
<evidence type="ECO:0000259" key="7">
    <source>
        <dbReference type="Pfam" id="PF01494"/>
    </source>
</evidence>
<feature type="domain" description="FAD-binding" evidence="7">
    <location>
        <begin position="5"/>
        <end position="336"/>
    </location>
</feature>
<organism evidence="8 9">
    <name type="scientific">Nocardia transvalensis</name>
    <dbReference type="NCBI Taxonomy" id="37333"/>
    <lineage>
        <taxon>Bacteria</taxon>
        <taxon>Bacillati</taxon>
        <taxon>Actinomycetota</taxon>
        <taxon>Actinomycetes</taxon>
        <taxon>Mycobacteriales</taxon>
        <taxon>Nocardiaceae</taxon>
        <taxon>Nocardia</taxon>
    </lineage>
</organism>
<dbReference type="PANTHER" id="PTHR13789">
    <property type="entry name" value="MONOOXYGENASE"/>
    <property type="match status" value="1"/>
</dbReference>
<dbReference type="EMBL" id="JACHIT010000002">
    <property type="protein sequence ID" value="MBB5916758.1"/>
    <property type="molecule type" value="Genomic_DNA"/>
</dbReference>
<name>A0A7W9UKN9_9NOCA</name>
<evidence type="ECO:0000256" key="4">
    <source>
        <dbReference type="ARBA" id="ARBA00023002"/>
    </source>
</evidence>
<dbReference type="Gene3D" id="3.50.50.60">
    <property type="entry name" value="FAD/NAD(P)-binding domain"/>
    <property type="match status" value="1"/>
</dbReference>
<keyword evidence="5" id="KW-0503">Monooxygenase</keyword>
<comment type="caution">
    <text evidence="8">The sequence shown here is derived from an EMBL/GenBank/DDBJ whole genome shotgun (WGS) entry which is preliminary data.</text>
</comment>
<evidence type="ECO:0000313" key="9">
    <source>
        <dbReference type="Proteomes" id="UP000540412"/>
    </source>
</evidence>
<evidence type="ECO:0000256" key="1">
    <source>
        <dbReference type="ARBA" id="ARBA00001974"/>
    </source>
</evidence>
<dbReference type="PRINTS" id="PR00420">
    <property type="entry name" value="RNGMNOXGNASE"/>
</dbReference>
<dbReference type="InterPro" id="IPR036188">
    <property type="entry name" value="FAD/NAD-bd_sf"/>
</dbReference>
<keyword evidence="4" id="KW-0560">Oxidoreductase</keyword>
<dbReference type="Pfam" id="PF01494">
    <property type="entry name" value="FAD_binding_3"/>
    <property type="match status" value="1"/>
</dbReference>
<dbReference type="RefSeq" id="WP_040754101.1">
    <property type="nucleotide sequence ID" value="NZ_JACHIT010000002.1"/>
</dbReference>
<reference evidence="8 9" key="1">
    <citation type="submission" date="2020-08" db="EMBL/GenBank/DDBJ databases">
        <title>Sequencing the genomes of 1000 actinobacteria strains.</title>
        <authorList>
            <person name="Klenk H.-P."/>
        </authorList>
    </citation>
    <scope>NUCLEOTIDE SEQUENCE [LARGE SCALE GENOMIC DNA]</scope>
    <source>
        <strain evidence="8 9">DSM 43582</strain>
    </source>
</reference>
<dbReference type="PANTHER" id="PTHR13789:SF318">
    <property type="entry name" value="GERANYLGERANYL DIPHOSPHATE REDUCTASE"/>
    <property type="match status" value="1"/>
</dbReference>
<comment type="cofactor">
    <cofactor evidence="1">
        <name>FAD</name>
        <dbReference type="ChEBI" id="CHEBI:57692"/>
    </cofactor>
</comment>
<sequence length="394" mass="41801">MTRTAIVIGGGIGGLAAALALSRIGWHATVLEKVAEVGEVGAGLSLSPNAFRALDALGVGTAARAVSTPTEATANLRVPSGRYLTRAVAGQALPLRAFRRAALHRLLWDAVPDGWIRTGEEVTGVRHDGGTATVTVTHTSGETAADLVIAADGIRSTARRLVWPEAQGPRFLHYTAWLGLTDGDRLPPGEARTGSMTMGPRQYFLIHPLRSGQFYWALGAPAEQPGERTEDELARARARVAGWHDPVPALVDATRPEDLRRVDIHDLPPLRTFVHGNVVLLGDAAHAMSPDRGQGAGTSLEDSVVLAAALVGTDDIAAALARYDHERRRRTQSIARGARRTGQQTVNGGRLGHHLLTAALRATPSALWQRATAPDSNSVWSWTPPALPATAHGQ</sequence>
<keyword evidence="2" id="KW-0285">Flavoprotein</keyword>
<keyword evidence="3" id="KW-0274">FAD</keyword>
<protein>
    <submittedName>
        <fullName evidence="8">2-polyprenyl-6-methoxyphenol hydroxylase-like FAD-dependent oxidoreductase</fullName>
    </submittedName>
</protein>
<dbReference type="InterPro" id="IPR002938">
    <property type="entry name" value="FAD-bd"/>
</dbReference>
<keyword evidence="9" id="KW-1185">Reference proteome</keyword>
<dbReference type="Proteomes" id="UP000540412">
    <property type="component" value="Unassembled WGS sequence"/>
</dbReference>
<proteinExistence type="predicted"/>
<dbReference type="GO" id="GO:0004497">
    <property type="term" value="F:monooxygenase activity"/>
    <property type="evidence" value="ECO:0007669"/>
    <property type="project" value="UniProtKB-KW"/>
</dbReference>
<accession>A0A7W9UKN9</accession>
<dbReference type="AlphaFoldDB" id="A0A7W9UKN9"/>
<evidence type="ECO:0000256" key="6">
    <source>
        <dbReference type="SAM" id="MobiDB-lite"/>
    </source>
</evidence>
<evidence type="ECO:0000256" key="3">
    <source>
        <dbReference type="ARBA" id="ARBA00022827"/>
    </source>
</evidence>